<protein>
    <submittedName>
        <fullName evidence="2">Uncharacterized protein</fullName>
    </submittedName>
</protein>
<organism evidence="2 3">
    <name type="scientific">Paracoccus rhizosphaerae</name>
    <dbReference type="NCBI Taxonomy" id="1133347"/>
    <lineage>
        <taxon>Bacteria</taxon>
        <taxon>Pseudomonadati</taxon>
        <taxon>Pseudomonadota</taxon>
        <taxon>Alphaproteobacteria</taxon>
        <taxon>Rhodobacterales</taxon>
        <taxon>Paracoccaceae</taxon>
        <taxon>Paracoccus</taxon>
    </lineage>
</organism>
<comment type="caution">
    <text evidence="2">The sequence shown here is derived from an EMBL/GenBank/DDBJ whole genome shotgun (WGS) entry which is preliminary data.</text>
</comment>
<feature type="chain" id="PRO_5046594429" evidence="1">
    <location>
        <begin position="38"/>
        <end position="250"/>
    </location>
</feature>
<sequence length="250" mass="27484">MLQGSLYGAASDNPRLRMLLAMLPVAGAALAPQPALAANFTPPSGCSLQMTVQNRGCTVSQYYRCDADPEGYQRSAIFGQDGLFHLSTIDAETRWIESQDPVTGLTDRLVDEAEDHASFGELVESGRDDFDFWTRSDDGTLLNHQGFDVLTGETVQIDGQPLERTRFQLTTRSESGEILIEREGGQFVSRDFGRFFGGVETSSDWTGARRETNDSPVTFAFPNEAGFGDTTPQFDCDQLMTQILQERAAS</sequence>
<keyword evidence="3" id="KW-1185">Reference proteome</keyword>
<reference evidence="2 3" key="1">
    <citation type="submission" date="2024-09" db="EMBL/GenBank/DDBJ databases">
        <authorList>
            <person name="Sun Q."/>
            <person name="Mori K."/>
        </authorList>
    </citation>
    <scope>NUCLEOTIDE SEQUENCE [LARGE SCALE GENOMIC DNA]</scope>
    <source>
        <strain evidence="2 3">CCM 7904</strain>
    </source>
</reference>
<dbReference type="EMBL" id="JBHLWQ010000105">
    <property type="protein sequence ID" value="MFC0200913.1"/>
    <property type="molecule type" value="Genomic_DNA"/>
</dbReference>
<dbReference type="RefSeq" id="WP_265507856.1">
    <property type="nucleotide sequence ID" value="NZ_JAOTBE010000045.1"/>
</dbReference>
<dbReference type="Proteomes" id="UP001589795">
    <property type="component" value="Unassembled WGS sequence"/>
</dbReference>
<keyword evidence="1" id="KW-0732">Signal</keyword>
<accession>A0ABV6CJI8</accession>
<evidence type="ECO:0000256" key="1">
    <source>
        <dbReference type="SAM" id="SignalP"/>
    </source>
</evidence>
<proteinExistence type="predicted"/>
<evidence type="ECO:0000313" key="2">
    <source>
        <dbReference type="EMBL" id="MFC0200913.1"/>
    </source>
</evidence>
<name>A0ABV6CJI8_9RHOB</name>
<gene>
    <name evidence="2" type="ORF">ACFFIZ_11465</name>
</gene>
<evidence type="ECO:0000313" key="3">
    <source>
        <dbReference type="Proteomes" id="UP001589795"/>
    </source>
</evidence>
<feature type="signal peptide" evidence="1">
    <location>
        <begin position="1"/>
        <end position="37"/>
    </location>
</feature>